<evidence type="ECO:0000256" key="1">
    <source>
        <dbReference type="SAM" id="MobiDB-lite"/>
    </source>
</evidence>
<keyword evidence="3" id="KW-1185">Reference proteome</keyword>
<name>A0A2P4XJY3_9STRA</name>
<comment type="caution">
    <text evidence="2">The sequence shown here is derived from an EMBL/GenBank/DDBJ whole genome shotgun (WGS) entry which is preliminary data.</text>
</comment>
<evidence type="ECO:0000313" key="2">
    <source>
        <dbReference type="EMBL" id="POM65799.1"/>
    </source>
</evidence>
<proteinExistence type="predicted"/>
<protein>
    <submittedName>
        <fullName evidence="2">Uncharacterized protein</fullName>
    </submittedName>
</protein>
<gene>
    <name evidence="2" type="ORF">PHPALM_18431</name>
</gene>
<accession>A0A2P4XJY3</accession>
<organism evidence="2 3">
    <name type="scientific">Phytophthora palmivora</name>
    <dbReference type="NCBI Taxonomy" id="4796"/>
    <lineage>
        <taxon>Eukaryota</taxon>
        <taxon>Sar</taxon>
        <taxon>Stramenopiles</taxon>
        <taxon>Oomycota</taxon>
        <taxon>Peronosporomycetes</taxon>
        <taxon>Peronosporales</taxon>
        <taxon>Peronosporaceae</taxon>
        <taxon>Phytophthora</taxon>
    </lineage>
</organism>
<dbReference type="OrthoDB" id="125800at2759"/>
<dbReference type="AlphaFoldDB" id="A0A2P4XJY3"/>
<reference evidence="2 3" key="1">
    <citation type="journal article" date="2017" name="Genome Biol. Evol.">
        <title>Phytophthora megakarya and P. palmivora, closely related causal agents of cacao black pod rot, underwent increases in genome sizes and gene numbers by different mechanisms.</title>
        <authorList>
            <person name="Ali S.S."/>
            <person name="Shao J."/>
            <person name="Lary D.J."/>
            <person name="Kronmiller B."/>
            <person name="Shen D."/>
            <person name="Strem M.D."/>
            <person name="Amoako-Attah I."/>
            <person name="Akrofi A.Y."/>
            <person name="Begoude B.A."/>
            <person name="Ten Hoopen G.M."/>
            <person name="Coulibaly K."/>
            <person name="Kebe B.I."/>
            <person name="Melnick R.L."/>
            <person name="Guiltinan M.J."/>
            <person name="Tyler B.M."/>
            <person name="Meinhardt L.W."/>
            <person name="Bailey B.A."/>
        </authorList>
    </citation>
    <scope>NUCLEOTIDE SEQUENCE [LARGE SCALE GENOMIC DNA]</scope>
    <source>
        <strain evidence="3">sbr112.9</strain>
    </source>
</reference>
<feature type="region of interest" description="Disordered" evidence="1">
    <location>
        <begin position="1"/>
        <end position="25"/>
    </location>
</feature>
<dbReference type="Proteomes" id="UP000237271">
    <property type="component" value="Unassembled WGS sequence"/>
</dbReference>
<dbReference type="EMBL" id="NCKW01009907">
    <property type="protein sequence ID" value="POM65799.1"/>
    <property type="molecule type" value="Genomic_DNA"/>
</dbReference>
<evidence type="ECO:0000313" key="3">
    <source>
        <dbReference type="Proteomes" id="UP000237271"/>
    </source>
</evidence>
<sequence length="210" mass="24024">MVKPSGVSIRAHASASSTHDRIPQLRDSNVQMQIEESERATLQTTLDCRPSNTKRKYEGYQKDFVAWCDEHHFCDGSTVTKGKLHLFLSEEVVGIEKKGNIVGGSTVCGYVNAIVDLYNQQVAIHINSNKHPRPPQVKQLIKNVQTQTTATPKKSIRIEVLNLYWMATIPKINFDRSVTLFFFWMTSEDEHHLWFHIMGCFGERAFATWN</sequence>